<protein>
    <submittedName>
        <fullName evidence="3">Unnamed protein product</fullName>
    </submittedName>
</protein>
<sequence length="902" mass="101638">MFLELSFDSRTGDKDVATSRASRSWRYDHDDEHEMSLDELIGEFHQSTTSHRSQLDESVSRRGASPRQQVSPPKHSKAKESSRRNRVAQQAPGRRKAAPRDIHDDESSGDDGAVMPMPKLERVLRNKPSLVPKFRGPPTTRSKVAMLRSRNPPPPSPAPSSPTLSPASLSPVTSSSAASSPVSKASTPNEDSIDALIGKDIRELNKLIAASSRGSQKNINREKSPSSDEVTQKLRQNTRFGTEKTKRLRPQLQLQISKRVSKARSAMPESPPPPPPPGDDEEFDEDEEDSFAEEIKKLRESRRLNSWLTKAPEKEAPTAEAKQETSEICATAVLKIRDASDAIDGLLLEALKPFQDRQREEEKACATENESPGGDSAIQKAAQAGLQSATQTIVSQLDLTFADMTESRNADLKAEVDAVAAAKDAEKREKEVAEAKKKTAEEGAKAREMEILRLIPMKGKLLTCSKDIEDVLTQLETVDGVLPRELPSSNTFAVETEVKALRNHVQRKMQVIEAHMTEFSSQKPETGQSNVLSWRAIDWGQDNLGVRQVRNDNVDMKNTAKFEADDISTEKDEETLQEILQRNVLEKLDLTMLKLKHVLSVDTKEAAEIQEKMKHEEEERAKELSQQQLEDERNQQAMKDAETARRRVMGLTSLDEVEGWIEEERILHDEFGLGRPLNHLIDSLDNHEGAHNAWTPSSYLRIVHPNQEQALSHFDDLARDTSTDTSAINFPTYDMLEHDLKYGKEYPNKYGQNLQRFRAQQSPRSRQTELSSNTSNCRDSVKIAVGSDEDRYSLVDQYRSSSRDAGRESRSLLSLLSSPPPQYYEKKLYKRRHDEYSLPRACHSENKLCSPSWRKKKRGAGRHQHDVAGTIEALKADRRRKVAWIQSRQPLYRSLHCGTTHL</sequence>
<feature type="region of interest" description="Disordered" evidence="2">
    <location>
        <begin position="611"/>
        <end position="636"/>
    </location>
</feature>
<feature type="compositionally biased region" description="Basic and acidic residues" evidence="2">
    <location>
        <begin position="311"/>
        <end position="325"/>
    </location>
</feature>
<name>A0A9W7CSZ8_9STRA</name>
<keyword evidence="1" id="KW-0175">Coiled coil</keyword>
<dbReference type="EMBL" id="BSXT01001145">
    <property type="protein sequence ID" value="GMF39239.1"/>
    <property type="molecule type" value="Genomic_DNA"/>
</dbReference>
<evidence type="ECO:0000313" key="3">
    <source>
        <dbReference type="EMBL" id="GMF39239.1"/>
    </source>
</evidence>
<proteinExistence type="predicted"/>
<feature type="compositionally biased region" description="Basic and acidic residues" evidence="2">
    <location>
        <begin position="25"/>
        <end position="36"/>
    </location>
</feature>
<feature type="region of interest" description="Disordered" evidence="2">
    <location>
        <begin position="798"/>
        <end position="818"/>
    </location>
</feature>
<feature type="compositionally biased region" description="Basic and acidic residues" evidence="2">
    <location>
        <begin position="293"/>
        <end position="303"/>
    </location>
</feature>
<feature type="region of interest" description="Disordered" evidence="2">
    <location>
        <begin position="359"/>
        <end position="379"/>
    </location>
</feature>
<feature type="compositionally biased region" description="Low complexity" evidence="2">
    <location>
        <begin position="161"/>
        <end position="188"/>
    </location>
</feature>
<feature type="compositionally biased region" description="Pro residues" evidence="2">
    <location>
        <begin position="151"/>
        <end position="160"/>
    </location>
</feature>
<dbReference type="Proteomes" id="UP001165121">
    <property type="component" value="Unassembled WGS sequence"/>
</dbReference>
<accession>A0A9W7CSZ8</accession>
<feature type="compositionally biased region" description="Polar residues" evidence="2">
    <location>
        <begin position="758"/>
        <end position="778"/>
    </location>
</feature>
<feature type="region of interest" description="Disordered" evidence="2">
    <location>
        <begin position="758"/>
        <end position="782"/>
    </location>
</feature>
<evidence type="ECO:0000256" key="1">
    <source>
        <dbReference type="SAM" id="Coils"/>
    </source>
</evidence>
<feature type="region of interest" description="Disordered" evidence="2">
    <location>
        <begin position="208"/>
        <end position="325"/>
    </location>
</feature>
<feature type="compositionally biased region" description="Basic and acidic residues" evidence="2">
    <location>
        <begin position="801"/>
        <end position="810"/>
    </location>
</feature>
<feature type="region of interest" description="Disordered" evidence="2">
    <location>
        <begin position="1"/>
        <end position="192"/>
    </location>
</feature>
<comment type="caution">
    <text evidence="3">The sequence shown here is derived from an EMBL/GenBank/DDBJ whole genome shotgun (WGS) entry which is preliminary data.</text>
</comment>
<feature type="compositionally biased region" description="Acidic residues" evidence="2">
    <location>
        <begin position="278"/>
        <end position="292"/>
    </location>
</feature>
<feature type="compositionally biased region" description="Basic and acidic residues" evidence="2">
    <location>
        <begin position="219"/>
        <end position="232"/>
    </location>
</feature>
<organism evidence="3 4">
    <name type="scientific">Phytophthora fragariaefolia</name>
    <dbReference type="NCBI Taxonomy" id="1490495"/>
    <lineage>
        <taxon>Eukaryota</taxon>
        <taxon>Sar</taxon>
        <taxon>Stramenopiles</taxon>
        <taxon>Oomycota</taxon>
        <taxon>Peronosporomycetes</taxon>
        <taxon>Peronosporales</taxon>
        <taxon>Peronosporaceae</taxon>
        <taxon>Phytophthora</taxon>
    </lineage>
</organism>
<gene>
    <name evidence="3" type="ORF">Pfra01_001159000</name>
</gene>
<feature type="coiled-coil region" evidence="1">
    <location>
        <begin position="409"/>
        <end position="443"/>
    </location>
</feature>
<reference evidence="3" key="1">
    <citation type="submission" date="2023-04" db="EMBL/GenBank/DDBJ databases">
        <title>Phytophthora fragariaefolia NBRC 109709.</title>
        <authorList>
            <person name="Ichikawa N."/>
            <person name="Sato H."/>
            <person name="Tonouchi N."/>
        </authorList>
    </citation>
    <scope>NUCLEOTIDE SEQUENCE</scope>
    <source>
        <strain evidence="3">NBRC 109709</strain>
    </source>
</reference>
<dbReference type="AlphaFoldDB" id="A0A9W7CSZ8"/>
<evidence type="ECO:0000256" key="2">
    <source>
        <dbReference type="SAM" id="MobiDB-lite"/>
    </source>
</evidence>
<evidence type="ECO:0000313" key="4">
    <source>
        <dbReference type="Proteomes" id="UP001165121"/>
    </source>
</evidence>
<dbReference type="OrthoDB" id="128707at2759"/>
<feature type="compositionally biased region" description="Basic and acidic residues" evidence="2">
    <location>
        <begin position="611"/>
        <end position="623"/>
    </location>
</feature>
<keyword evidence="4" id="KW-1185">Reference proteome</keyword>